<keyword evidence="1" id="KW-0507">mRNA processing</keyword>
<dbReference type="STRING" id="930992.A0A0C9ZFR3"/>
<dbReference type="GO" id="GO:0008270">
    <property type="term" value="F:zinc ion binding"/>
    <property type="evidence" value="ECO:0007669"/>
    <property type="project" value="InterPro"/>
</dbReference>
<evidence type="ECO:0008006" key="5">
    <source>
        <dbReference type="Google" id="ProtNLM"/>
    </source>
</evidence>
<feature type="region of interest" description="Disordered" evidence="2">
    <location>
        <begin position="195"/>
        <end position="250"/>
    </location>
</feature>
<dbReference type="Pfam" id="PF14223">
    <property type="entry name" value="Retrotran_gag_2"/>
    <property type="match status" value="1"/>
</dbReference>
<organism evidence="3 4">
    <name type="scientific">Suillus luteus UH-Slu-Lm8-n1</name>
    <dbReference type="NCBI Taxonomy" id="930992"/>
    <lineage>
        <taxon>Eukaryota</taxon>
        <taxon>Fungi</taxon>
        <taxon>Dikarya</taxon>
        <taxon>Basidiomycota</taxon>
        <taxon>Agaricomycotina</taxon>
        <taxon>Agaricomycetes</taxon>
        <taxon>Agaricomycetidae</taxon>
        <taxon>Boletales</taxon>
        <taxon>Suillineae</taxon>
        <taxon>Suillaceae</taxon>
        <taxon>Suillus</taxon>
    </lineage>
</organism>
<proteinExistence type="predicted"/>
<reference evidence="4" key="2">
    <citation type="submission" date="2015-01" db="EMBL/GenBank/DDBJ databases">
        <title>Evolutionary Origins and Diversification of the Mycorrhizal Mutualists.</title>
        <authorList>
            <consortium name="DOE Joint Genome Institute"/>
            <consortium name="Mycorrhizal Genomics Consortium"/>
            <person name="Kohler A."/>
            <person name="Kuo A."/>
            <person name="Nagy L.G."/>
            <person name="Floudas D."/>
            <person name="Copeland A."/>
            <person name="Barry K.W."/>
            <person name="Cichocki N."/>
            <person name="Veneault-Fourrey C."/>
            <person name="LaButti K."/>
            <person name="Lindquist E.A."/>
            <person name="Lipzen A."/>
            <person name="Lundell T."/>
            <person name="Morin E."/>
            <person name="Murat C."/>
            <person name="Riley R."/>
            <person name="Ohm R."/>
            <person name="Sun H."/>
            <person name="Tunlid A."/>
            <person name="Henrissat B."/>
            <person name="Grigoriev I.V."/>
            <person name="Hibbett D.S."/>
            <person name="Martin F."/>
        </authorList>
    </citation>
    <scope>NUCLEOTIDE SEQUENCE [LARGE SCALE GENOMIC DNA]</scope>
    <source>
        <strain evidence="4">UH-Slu-Lm8-n1</strain>
    </source>
</reference>
<feature type="region of interest" description="Disordered" evidence="2">
    <location>
        <begin position="265"/>
        <end position="299"/>
    </location>
</feature>
<dbReference type="GO" id="GO:0003676">
    <property type="term" value="F:nucleic acid binding"/>
    <property type="evidence" value="ECO:0007669"/>
    <property type="project" value="InterPro"/>
</dbReference>
<dbReference type="AlphaFoldDB" id="A0A0C9ZFR3"/>
<dbReference type="HOGENOM" id="CLU_078575_1_0_1"/>
<evidence type="ECO:0000256" key="2">
    <source>
        <dbReference type="SAM" id="MobiDB-lite"/>
    </source>
</evidence>
<keyword evidence="4" id="KW-1185">Reference proteome</keyword>
<dbReference type="SUPFAM" id="SSF57756">
    <property type="entry name" value="Retrovirus zinc finger-like domains"/>
    <property type="match status" value="1"/>
</dbReference>
<evidence type="ECO:0000313" key="3">
    <source>
        <dbReference type="EMBL" id="KIK36290.1"/>
    </source>
</evidence>
<sequence length="311" mass="34203">MSTAVPVTTDTLPSNVPKLDLKGTNWAIFSLRFQVAVEAKDLWKQFDGSNPKPISMSKHENLAKHLLTQRIPDSTALRVRNLSDVAAMWKEIVREYTKKGAYAQTDLRTKFLESRCPARGDVHSFLDELRTKQDELSAVGVLIEEKDYRSTIIQSLPNHLASFTSGQLATARLYAPTQTIAPDILISLIIEESERQSRKDTRTMHTNTSTRTHGADEAMAATESSTRGRTSRGGGRGFHHGGRGGGTRPHSPCWNCSSREHFKAQCPEPDRNAQSGGTTRGAQGSANAAEDSDSEEDGIFAVDKLSTFESE</sequence>
<evidence type="ECO:0000256" key="1">
    <source>
        <dbReference type="ARBA" id="ARBA00022664"/>
    </source>
</evidence>
<accession>A0A0C9ZFR3</accession>
<dbReference type="OrthoDB" id="3263038at2759"/>
<feature type="compositionally biased region" description="Polar residues" evidence="2">
    <location>
        <begin position="272"/>
        <end position="286"/>
    </location>
</feature>
<reference evidence="3 4" key="1">
    <citation type="submission" date="2014-04" db="EMBL/GenBank/DDBJ databases">
        <authorList>
            <consortium name="DOE Joint Genome Institute"/>
            <person name="Kuo A."/>
            <person name="Ruytinx J."/>
            <person name="Rineau F."/>
            <person name="Colpaert J."/>
            <person name="Kohler A."/>
            <person name="Nagy L.G."/>
            <person name="Floudas D."/>
            <person name="Copeland A."/>
            <person name="Barry K.W."/>
            <person name="Cichocki N."/>
            <person name="Veneault-Fourrey C."/>
            <person name="LaButti K."/>
            <person name="Lindquist E.A."/>
            <person name="Lipzen A."/>
            <person name="Lundell T."/>
            <person name="Morin E."/>
            <person name="Murat C."/>
            <person name="Sun H."/>
            <person name="Tunlid A."/>
            <person name="Henrissat B."/>
            <person name="Grigoriev I.V."/>
            <person name="Hibbett D.S."/>
            <person name="Martin F."/>
            <person name="Nordberg H.P."/>
            <person name="Cantor M.N."/>
            <person name="Hua S.X."/>
        </authorList>
    </citation>
    <scope>NUCLEOTIDE SEQUENCE [LARGE SCALE GENOMIC DNA]</scope>
    <source>
        <strain evidence="3 4">UH-Slu-Lm8-n1</strain>
    </source>
</reference>
<dbReference type="EMBL" id="KN835542">
    <property type="protein sequence ID" value="KIK36290.1"/>
    <property type="molecule type" value="Genomic_DNA"/>
</dbReference>
<gene>
    <name evidence="3" type="ORF">CY34DRAFT_33746</name>
</gene>
<dbReference type="GO" id="GO:0006397">
    <property type="term" value="P:mRNA processing"/>
    <property type="evidence" value="ECO:0007669"/>
    <property type="project" value="UniProtKB-KW"/>
</dbReference>
<dbReference type="InParanoid" id="A0A0C9ZFR3"/>
<dbReference type="InterPro" id="IPR036875">
    <property type="entry name" value="Znf_CCHC_sf"/>
</dbReference>
<protein>
    <recommendedName>
        <fullName evidence="5">CCHC-type domain-containing protein</fullName>
    </recommendedName>
</protein>
<name>A0A0C9ZFR3_9AGAM</name>
<evidence type="ECO:0000313" key="4">
    <source>
        <dbReference type="Proteomes" id="UP000054485"/>
    </source>
</evidence>
<feature type="non-terminal residue" evidence="3">
    <location>
        <position position="311"/>
    </location>
</feature>
<dbReference type="Proteomes" id="UP000054485">
    <property type="component" value="Unassembled WGS sequence"/>
</dbReference>